<dbReference type="PANTHER" id="PTHR12961:SF0">
    <property type="entry name" value="CONSERVED OLIGOMERIC GOLGI COMPLEX SUBUNIT 2"/>
    <property type="match status" value="1"/>
</dbReference>
<evidence type="ECO:0000256" key="7">
    <source>
        <dbReference type="ARBA" id="ARBA00023136"/>
    </source>
</evidence>
<proteinExistence type="inferred from homology"/>
<accession>A0A7E4ZUZ1</accession>
<dbReference type="Proteomes" id="UP000492821">
    <property type="component" value="Unassembled WGS sequence"/>
</dbReference>
<comment type="subcellular location">
    <subcellularLocation>
        <location evidence="1">Golgi apparatus membrane</location>
        <topology evidence="1">Peripheral membrane protein</topology>
    </subcellularLocation>
</comment>
<evidence type="ECO:0000259" key="10">
    <source>
        <dbReference type="Pfam" id="PF12022"/>
    </source>
</evidence>
<evidence type="ECO:0000256" key="5">
    <source>
        <dbReference type="ARBA" id="ARBA00022927"/>
    </source>
</evidence>
<dbReference type="InterPro" id="IPR009316">
    <property type="entry name" value="COG2"/>
</dbReference>
<evidence type="ECO:0000256" key="4">
    <source>
        <dbReference type="ARBA" id="ARBA00022448"/>
    </source>
</evidence>
<keyword evidence="7" id="KW-0472">Membrane</keyword>
<keyword evidence="5" id="KW-0653">Protein transport</keyword>
<evidence type="ECO:0000256" key="8">
    <source>
        <dbReference type="ARBA" id="ARBA00031344"/>
    </source>
</evidence>
<dbReference type="Pfam" id="PF06148">
    <property type="entry name" value="COG2_N"/>
    <property type="match status" value="1"/>
</dbReference>
<dbReference type="GO" id="GO:0007030">
    <property type="term" value="P:Golgi organization"/>
    <property type="evidence" value="ECO:0007669"/>
    <property type="project" value="InterPro"/>
</dbReference>
<evidence type="ECO:0000256" key="2">
    <source>
        <dbReference type="ARBA" id="ARBA00007603"/>
    </source>
</evidence>
<comment type="similarity">
    <text evidence="2">Belongs to the COG2 family.</text>
</comment>
<dbReference type="PANTHER" id="PTHR12961">
    <property type="entry name" value="CONSERVED OLIGOMERIC GOLGI COMPLEX COMPONENT 2"/>
    <property type="match status" value="1"/>
</dbReference>
<evidence type="ECO:0000256" key="3">
    <source>
        <dbReference type="ARBA" id="ARBA00020977"/>
    </source>
</evidence>
<keyword evidence="11" id="KW-1185">Reference proteome</keyword>
<evidence type="ECO:0000313" key="12">
    <source>
        <dbReference type="WBParaSite" id="Pan_g19160.t1"/>
    </source>
</evidence>
<keyword evidence="6" id="KW-0333">Golgi apparatus</keyword>
<evidence type="ECO:0000313" key="11">
    <source>
        <dbReference type="Proteomes" id="UP000492821"/>
    </source>
</evidence>
<keyword evidence="4" id="KW-0813">Transport</keyword>
<dbReference type="GO" id="GO:0017119">
    <property type="term" value="C:Golgi transport complex"/>
    <property type="evidence" value="ECO:0007669"/>
    <property type="project" value="TreeGrafter"/>
</dbReference>
<evidence type="ECO:0000256" key="1">
    <source>
        <dbReference type="ARBA" id="ARBA00004395"/>
    </source>
</evidence>
<dbReference type="WBParaSite" id="Pan_g19160.t1">
    <property type="protein sequence ID" value="Pan_g19160.t1"/>
    <property type="gene ID" value="Pan_g19160"/>
</dbReference>
<name>A0A7E4ZUZ1_PANRE</name>
<dbReference type="GO" id="GO:0006891">
    <property type="term" value="P:intra-Golgi vesicle-mediated transport"/>
    <property type="evidence" value="ECO:0007669"/>
    <property type="project" value="TreeGrafter"/>
</dbReference>
<dbReference type="Pfam" id="PF12022">
    <property type="entry name" value="COG2_C"/>
    <property type="match status" value="1"/>
</dbReference>
<organism evidence="11 12">
    <name type="scientific">Panagrellus redivivus</name>
    <name type="common">Microworm</name>
    <dbReference type="NCBI Taxonomy" id="6233"/>
    <lineage>
        <taxon>Eukaryota</taxon>
        <taxon>Metazoa</taxon>
        <taxon>Ecdysozoa</taxon>
        <taxon>Nematoda</taxon>
        <taxon>Chromadorea</taxon>
        <taxon>Rhabditida</taxon>
        <taxon>Tylenchina</taxon>
        <taxon>Panagrolaimomorpha</taxon>
        <taxon>Panagrolaimoidea</taxon>
        <taxon>Panagrolaimidae</taxon>
        <taxon>Panagrellus</taxon>
    </lineage>
</organism>
<dbReference type="GO" id="GO:0015031">
    <property type="term" value="P:protein transport"/>
    <property type="evidence" value="ECO:0007669"/>
    <property type="project" value="UniProtKB-KW"/>
</dbReference>
<dbReference type="InterPro" id="IPR024603">
    <property type="entry name" value="COG_complex_COG2_C"/>
</dbReference>
<dbReference type="AlphaFoldDB" id="A0A7E4ZUZ1"/>
<evidence type="ECO:0000256" key="6">
    <source>
        <dbReference type="ARBA" id="ARBA00023034"/>
    </source>
</evidence>
<dbReference type="GO" id="GO:0000139">
    <property type="term" value="C:Golgi membrane"/>
    <property type="evidence" value="ECO:0007669"/>
    <property type="project" value="UniProtKB-SubCell"/>
</dbReference>
<feature type="domain" description="Conserved oligomeric Golgi complex subunit 2 N-terminal" evidence="9">
    <location>
        <begin position="26"/>
        <end position="97"/>
    </location>
</feature>
<feature type="domain" description="COG complex component COG2 C-terminal" evidence="10">
    <location>
        <begin position="393"/>
        <end position="648"/>
    </location>
</feature>
<dbReference type="InterPro" id="IPR024602">
    <property type="entry name" value="COG_su2_N"/>
</dbReference>
<protein>
    <recommendedName>
        <fullName evidence="3">Conserved oligomeric Golgi complex subunit 2</fullName>
    </recommendedName>
    <alternativeName>
        <fullName evidence="8">Component of oligomeric Golgi complex 2</fullName>
    </alternativeName>
</protein>
<sequence>MGSSDGPPSDKKDSIIPKIMEDGKNLSFDFAAFNEENFDVDKFLRAARRHGTLQKVHGDLRTFLQKLQYAMVVLINDDYTDFVKLSSTLASLKDGIVALTNENSEAWKEYAGQIEAIQTISSTVTTKVNELEACRGEQLICMCQKTVLTNIQTILSMADKPNDLDPQLLARLRELVTDTKLHFDKLPEGEFKEKLKSQVDYAFKEVVPLVLPFCSASADGDPDTALMAFTILRTMGVLDIGLQYLSRNIISTQFDEDDQVEVRLDFLIKTINDHIDALDLRVADDNVSDYARVVFPPIYRYALLNYFKNTVKELLSGEYIPSSTEPFKSCYTKVFNFVKDFDDDESLAEVKKDVLGIFNVDAYIRLHCGDDINRFHNIADSKVVAIEGDPPRLTAISEYLKAFEKVLSYPEMLPATTSEHWSLCNSLDNDIVLWSRNFVDAISGEETSIDGKPKWQVLVIAAKCLSFVFEEHFRIGATYFTEISDHVVTKLNRAESEAPFLSLYGRYNSRYEMQLTSIFKDLLPMLETAVVSAISEPLKLVTEVPRQYRWTRTPHPTTCSDYVNGVDTYLKTIYDLALTCYWTDEEIVGFLRSCFEKALTVYTENAETVIATIEKTADSMSRYKNRQTTNTGRYDSDEVKMREQIRIDTATLVRFMDDYPYCNITNTEHPIFNLTAQFQSD</sequence>
<reference evidence="11" key="1">
    <citation type="journal article" date="2013" name="Genetics">
        <title>The draft genome and transcriptome of Panagrellus redivivus are shaped by the harsh demands of a free-living lifestyle.</title>
        <authorList>
            <person name="Srinivasan J."/>
            <person name="Dillman A.R."/>
            <person name="Macchietto M.G."/>
            <person name="Heikkinen L."/>
            <person name="Lakso M."/>
            <person name="Fracchia K.M."/>
            <person name="Antoshechkin I."/>
            <person name="Mortazavi A."/>
            <person name="Wong G."/>
            <person name="Sternberg P.W."/>
        </authorList>
    </citation>
    <scope>NUCLEOTIDE SEQUENCE [LARGE SCALE GENOMIC DNA]</scope>
    <source>
        <strain evidence="11">MT8872</strain>
    </source>
</reference>
<evidence type="ECO:0000259" key="9">
    <source>
        <dbReference type="Pfam" id="PF06148"/>
    </source>
</evidence>
<reference evidence="12" key="2">
    <citation type="submission" date="2020-10" db="UniProtKB">
        <authorList>
            <consortium name="WormBaseParasite"/>
        </authorList>
    </citation>
    <scope>IDENTIFICATION</scope>
</reference>